<dbReference type="AlphaFoldDB" id="A0A974S002"/>
<sequence length="161" mass="18302">MKRGQNESKLFVTLQNKSGFTLVELLVSLSIFLAISSLILQMLTNVHTSLRTDVGINPKEWEIFLNQFKRQVYLSTDQKVSGNKLYLTVKNNEIVLFEQYGDKLRRRVNGTGHDVVLQNVSRLSMKKEGKVIVIEVTDKGGKLYTRSITPYINLVGVRQDG</sequence>
<organism evidence="4 5">
    <name type="scientific">Peribacillus psychrosaccharolyticus</name>
    <name type="common">Bacillus psychrosaccharolyticus</name>
    <dbReference type="NCBI Taxonomy" id="1407"/>
    <lineage>
        <taxon>Bacteria</taxon>
        <taxon>Bacillati</taxon>
        <taxon>Bacillota</taxon>
        <taxon>Bacilli</taxon>
        <taxon>Bacillales</taxon>
        <taxon>Bacillaceae</taxon>
        <taxon>Peribacillus</taxon>
    </lineage>
</organism>
<name>A0A974S002_PERPY</name>
<keyword evidence="3" id="KW-1133">Transmembrane helix</keyword>
<keyword evidence="2" id="KW-0178">Competence</keyword>
<comment type="subcellular location">
    <subcellularLocation>
        <location evidence="1">Cell surface</location>
    </subcellularLocation>
</comment>
<dbReference type="KEGG" id="ppsr:I6J18_20745"/>
<evidence type="ECO:0000313" key="5">
    <source>
        <dbReference type="Proteomes" id="UP000595254"/>
    </source>
</evidence>
<evidence type="ECO:0000313" key="4">
    <source>
        <dbReference type="EMBL" id="QQS99978.1"/>
    </source>
</evidence>
<accession>A0A974S002</accession>
<reference evidence="4 5" key="1">
    <citation type="submission" date="2021-01" db="EMBL/GenBank/DDBJ databases">
        <title>FDA dAtabase for Regulatory Grade micrObial Sequences (FDA-ARGOS): Supporting development and validation of Infectious Disease Dx tests.</title>
        <authorList>
            <person name="Nelson B."/>
            <person name="Plummer A."/>
            <person name="Tallon L."/>
            <person name="Sadzewicz L."/>
            <person name="Zhao X."/>
            <person name="Boylan J."/>
            <person name="Ott S."/>
            <person name="Bowen H."/>
            <person name="Vavikolanu K."/>
            <person name="Mehta A."/>
            <person name="Aluvathingal J."/>
            <person name="Nadendla S."/>
            <person name="Myers T."/>
            <person name="Yan Y."/>
            <person name="Sichtig H."/>
        </authorList>
    </citation>
    <scope>NUCLEOTIDE SEQUENCE [LARGE SCALE GENOMIC DNA]</scope>
    <source>
        <strain evidence="4 5">FDAARGOS_1161</strain>
    </source>
</reference>
<dbReference type="PROSITE" id="PS00409">
    <property type="entry name" value="PROKAR_NTER_METHYL"/>
    <property type="match status" value="1"/>
</dbReference>
<dbReference type="Pfam" id="PF07963">
    <property type="entry name" value="N_methyl"/>
    <property type="match status" value="1"/>
</dbReference>
<keyword evidence="5" id="KW-1185">Reference proteome</keyword>
<protein>
    <submittedName>
        <fullName evidence="4">Prepilin-type N-terminal cleavage/methylation domain-containing protein</fullName>
    </submittedName>
</protein>
<dbReference type="NCBIfam" id="TIGR02532">
    <property type="entry name" value="IV_pilin_GFxxxE"/>
    <property type="match status" value="1"/>
</dbReference>
<evidence type="ECO:0000256" key="2">
    <source>
        <dbReference type="ARBA" id="ARBA00023287"/>
    </source>
</evidence>
<dbReference type="Pfam" id="PF15980">
    <property type="entry name" value="ComGF"/>
    <property type="match status" value="1"/>
</dbReference>
<dbReference type="GO" id="GO:0030420">
    <property type="term" value="P:establishment of competence for transformation"/>
    <property type="evidence" value="ECO:0007669"/>
    <property type="project" value="UniProtKB-KW"/>
</dbReference>
<dbReference type="InterPro" id="IPR012902">
    <property type="entry name" value="N_methyl_site"/>
</dbReference>
<dbReference type="EMBL" id="CP068053">
    <property type="protein sequence ID" value="QQS99978.1"/>
    <property type="molecule type" value="Genomic_DNA"/>
</dbReference>
<dbReference type="NCBIfam" id="NF041002">
    <property type="entry name" value="pilin_ComGF"/>
    <property type="match status" value="1"/>
</dbReference>
<dbReference type="Proteomes" id="UP000595254">
    <property type="component" value="Chromosome"/>
</dbReference>
<dbReference type="RefSeq" id="WP_081704779.1">
    <property type="nucleotide sequence ID" value="NZ_CP068053.1"/>
</dbReference>
<dbReference type="InterPro" id="IPR016977">
    <property type="entry name" value="ComGF"/>
</dbReference>
<dbReference type="GO" id="GO:0009986">
    <property type="term" value="C:cell surface"/>
    <property type="evidence" value="ECO:0007669"/>
    <property type="project" value="UniProtKB-SubCell"/>
</dbReference>
<evidence type="ECO:0000256" key="1">
    <source>
        <dbReference type="ARBA" id="ARBA00004241"/>
    </source>
</evidence>
<feature type="transmembrane region" description="Helical" evidence="3">
    <location>
        <begin position="21"/>
        <end position="43"/>
    </location>
</feature>
<keyword evidence="3" id="KW-0812">Transmembrane</keyword>
<keyword evidence="3" id="KW-0472">Membrane</keyword>
<proteinExistence type="predicted"/>
<gene>
    <name evidence="4" type="ORF">I6J18_20745</name>
</gene>
<evidence type="ECO:0000256" key="3">
    <source>
        <dbReference type="SAM" id="Phobius"/>
    </source>
</evidence>